<keyword evidence="2" id="KW-1185">Reference proteome</keyword>
<dbReference type="AlphaFoldDB" id="A0A923RJ34"/>
<name>A0A923RJ34_9BACI</name>
<dbReference type="InterPro" id="IPR020216">
    <property type="entry name" value="Uncharacterised_YncE"/>
</dbReference>
<dbReference type="EMBL" id="JACOOL010000009">
    <property type="protein sequence ID" value="MBC5637670.1"/>
    <property type="molecule type" value="Genomic_DNA"/>
</dbReference>
<dbReference type="Proteomes" id="UP000637359">
    <property type="component" value="Unassembled WGS sequence"/>
</dbReference>
<evidence type="ECO:0000313" key="1">
    <source>
        <dbReference type="EMBL" id="MBC5637670.1"/>
    </source>
</evidence>
<proteinExistence type="predicted"/>
<protein>
    <submittedName>
        <fullName evidence="1">DUF2691 family protein</fullName>
    </submittedName>
</protein>
<comment type="caution">
    <text evidence="1">The sequence shown here is derived from an EMBL/GenBank/DDBJ whole genome shotgun (WGS) entry which is preliminary data.</text>
</comment>
<organism evidence="1 2">
    <name type="scientific">Ornithinibacillus hominis</name>
    <dbReference type="NCBI Taxonomy" id="2763055"/>
    <lineage>
        <taxon>Bacteria</taxon>
        <taxon>Bacillati</taxon>
        <taxon>Bacillota</taxon>
        <taxon>Bacilli</taxon>
        <taxon>Bacillales</taxon>
        <taxon>Bacillaceae</taxon>
        <taxon>Ornithinibacillus</taxon>
    </lineage>
</organism>
<dbReference type="Pfam" id="PF10903">
    <property type="entry name" value="DUF2691"/>
    <property type="match status" value="1"/>
</dbReference>
<sequence length="56" mass="6641">MNSSCNVLISIVDTTEVTFLSKDNDVITDMEKKYFQYNFSDLRYMDVEDCVKLRFD</sequence>
<reference evidence="1" key="1">
    <citation type="submission" date="2020-08" db="EMBL/GenBank/DDBJ databases">
        <title>Genome public.</title>
        <authorList>
            <person name="Liu C."/>
            <person name="Sun Q."/>
        </authorList>
    </citation>
    <scope>NUCLEOTIDE SEQUENCE</scope>
    <source>
        <strain evidence="1">BX22</strain>
    </source>
</reference>
<gene>
    <name evidence="1" type="ORF">H8S33_12710</name>
</gene>
<evidence type="ECO:0000313" key="2">
    <source>
        <dbReference type="Proteomes" id="UP000637359"/>
    </source>
</evidence>
<accession>A0A923RJ34</accession>